<dbReference type="Proteomes" id="UP000092993">
    <property type="component" value="Unassembled WGS sequence"/>
</dbReference>
<keyword evidence="3" id="KW-1185">Reference proteome</keyword>
<comment type="caution">
    <text evidence="2">The sequence shown here is derived from an EMBL/GenBank/DDBJ whole genome shotgun (WGS) entry which is preliminary data.</text>
</comment>
<evidence type="ECO:0000313" key="2">
    <source>
        <dbReference type="EMBL" id="OBZ67683.1"/>
    </source>
</evidence>
<dbReference type="EMBL" id="LUGG01000023">
    <property type="protein sequence ID" value="OBZ67683.1"/>
    <property type="molecule type" value="Genomic_DNA"/>
</dbReference>
<dbReference type="AlphaFoldDB" id="A0A1C7LSG7"/>
<proteinExistence type="predicted"/>
<evidence type="ECO:0000256" key="1">
    <source>
        <dbReference type="SAM" id="Phobius"/>
    </source>
</evidence>
<accession>A0A1C7LSG7</accession>
<evidence type="ECO:0000313" key="3">
    <source>
        <dbReference type="Proteomes" id="UP000092993"/>
    </source>
</evidence>
<sequence length="182" mass="20642">MPDLVFSWTMGARSSAIFADGLVVAIILFQTIQIRRRLAGHRTKAARLITVFMRDGTMYFAILFVVYVISVGLGRIFEYMDMMMSWISGLSSVLMARFMLELRAIGSGAHDDGIAQTSTTGTGSMVFATEGASRRYARRLMRWDTPYDRSRYLPMMIVRYGPRILFKLSKLNVVIGCNTVYY</sequence>
<dbReference type="OMA" id="RIFEYMD"/>
<gene>
    <name evidence="2" type="ORF">A0H81_12159</name>
</gene>
<reference evidence="2 3" key="1">
    <citation type="submission" date="2016-03" db="EMBL/GenBank/DDBJ databases">
        <title>Whole genome sequencing of Grifola frondosa 9006-11.</title>
        <authorList>
            <person name="Min B."/>
            <person name="Park H."/>
            <person name="Kim J.-G."/>
            <person name="Cho H."/>
            <person name="Oh Y.-L."/>
            <person name="Kong W.-S."/>
            <person name="Choi I.-G."/>
        </authorList>
    </citation>
    <scope>NUCLEOTIDE SEQUENCE [LARGE SCALE GENOMIC DNA]</scope>
    <source>
        <strain evidence="2 3">9006-11</strain>
    </source>
</reference>
<name>A0A1C7LSG7_GRIFR</name>
<keyword evidence="1" id="KW-1133">Transmembrane helix</keyword>
<protein>
    <submittedName>
        <fullName evidence="2">Uncharacterized protein</fullName>
    </submittedName>
</protein>
<dbReference type="OrthoDB" id="2804633at2759"/>
<keyword evidence="1" id="KW-0472">Membrane</keyword>
<feature type="transmembrane region" description="Helical" evidence="1">
    <location>
        <begin position="16"/>
        <end position="35"/>
    </location>
</feature>
<keyword evidence="1" id="KW-0812">Transmembrane</keyword>
<feature type="transmembrane region" description="Helical" evidence="1">
    <location>
        <begin position="56"/>
        <end position="77"/>
    </location>
</feature>
<organism evidence="2 3">
    <name type="scientific">Grifola frondosa</name>
    <name type="common">Maitake</name>
    <name type="synonym">Polyporus frondosus</name>
    <dbReference type="NCBI Taxonomy" id="5627"/>
    <lineage>
        <taxon>Eukaryota</taxon>
        <taxon>Fungi</taxon>
        <taxon>Dikarya</taxon>
        <taxon>Basidiomycota</taxon>
        <taxon>Agaricomycotina</taxon>
        <taxon>Agaricomycetes</taxon>
        <taxon>Polyporales</taxon>
        <taxon>Grifolaceae</taxon>
        <taxon>Grifola</taxon>
    </lineage>
</organism>